<reference evidence="2 3" key="1">
    <citation type="submission" date="2021-01" db="EMBL/GenBank/DDBJ databases">
        <title>Whole genome sequence of Paenibacillus sonchi LMG 24727 for comparative genomics.</title>
        <authorList>
            <person name="Lee G."/>
            <person name="Kim M.-J."/>
            <person name="Lim K."/>
            <person name="Shin J.-H."/>
        </authorList>
    </citation>
    <scope>NUCLEOTIDE SEQUENCE [LARGE SCALE GENOMIC DNA]</scope>
    <source>
        <strain evidence="2 3">LMG 24727</strain>
    </source>
</reference>
<protein>
    <submittedName>
        <fullName evidence="2">Nucleotide-binding protein</fullName>
    </submittedName>
</protein>
<organism evidence="2 3">
    <name type="scientific">Paenibacillus sonchi</name>
    <dbReference type="NCBI Taxonomy" id="373687"/>
    <lineage>
        <taxon>Bacteria</taxon>
        <taxon>Bacillati</taxon>
        <taxon>Bacillota</taxon>
        <taxon>Bacilli</taxon>
        <taxon>Bacillales</taxon>
        <taxon>Paenibacillaceae</taxon>
        <taxon>Paenibacillus</taxon>
        <taxon>Paenibacillus sonchi group</taxon>
    </lineage>
</organism>
<dbReference type="InterPro" id="IPR019302">
    <property type="entry name" value="CAP12/PCTIR_TIR_dom"/>
</dbReference>
<dbReference type="EMBL" id="CP068595">
    <property type="protein sequence ID" value="QQZ61166.1"/>
    <property type="molecule type" value="Genomic_DNA"/>
</dbReference>
<sequence>MTNRKVRVFIGSSREATDYARALTTQLEYDAEVSPWFAGTFGANSYTMEALEAELDSNDFAAFLFAPDDVAKIRGKYVFITRDNTIFETGLFWGRLGRKRVFAIVPREVAERDDLIKGENVSDFHILSDLSGLTLVHYVPRQSDTKYEAALTTAVSAIKQAIKHEGFYVDPRIKIFEKQGILSYFWHYNKNLPEIELEERYSAFAIGLRNGLVVPAPFQVKGAAIWKKDENDKIKQVAGDVGKGKEYGLKDNEGLEEHEQKIMVVEVFNTGRYDFYDVQGFAQESVLCYPLDRIKTHVASVHIGGIASLTPEEMAGIVTGNGELLRTVMNMIGGVFK</sequence>
<dbReference type="AlphaFoldDB" id="A0A974SDF4"/>
<dbReference type="KEGG" id="pson:JI735_33125"/>
<evidence type="ECO:0000259" key="1">
    <source>
        <dbReference type="Pfam" id="PF10137"/>
    </source>
</evidence>
<evidence type="ECO:0000313" key="3">
    <source>
        <dbReference type="Proteomes" id="UP000595841"/>
    </source>
</evidence>
<name>A0A974SDF4_9BACL</name>
<dbReference type="Pfam" id="PF10137">
    <property type="entry name" value="CAP12-PCTIR_TIR"/>
    <property type="match status" value="1"/>
</dbReference>
<dbReference type="RefSeq" id="WP_039833994.1">
    <property type="nucleotide sequence ID" value="NZ_CP068595.1"/>
</dbReference>
<gene>
    <name evidence="2" type="ORF">JI735_33125</name>
</gene>
<evidence type="ECO:0000313" key="2">
    <source>
        <dbReference type="EMBL" id="QQZ61166.1"/>
    </source>
</evidence>
<accession>A0A974SDF4</accession>
<feature type="domain" description="CD-NTase-associated protein 12/Pycsar effector protein TIR" evidence="1">
    <location>
        <begin position="7"/>
        <end position="137"/>
    </location>
</feature>
<dbReference type="Proteomes" id="UP000595841">
    <property type="component" value="Chromosome"/>
</dbReference>
<proteinExistence type="predicted"/>
<dbReference type="GO" id="GO:0050135">
    <property type="term" value="F:NADP+ nucleosidase activity"/>
    <property type="evidence" value="ECO:0007669"/>
    <property type="project" value="InterPro"/>
</dbReference>
<keyword evidence="3" id="KW-1185">Reference proteome</keyword>